<dbReference type="InterPro" id="IPR015797">
    <property type="entry name" value="NUDIX_hydrolase-like_dom_sf"/>
</dbReference>
<feature type="compositionally biased region" description="Polar residues" evidence="9">
    <location>
        <begin position="623"/>
        <end position="657"/>
    </location>
</feature>
<evidence type="ECO:0000256" key="2">
    <source>
        <dbReference type="ARBA" id="ARBA00004496"/>
    </source>
</evidence>
<dbReference type="OrthoDB" id="18996at2759"/>
<evidence type="ECO:0000256" key="4">
    <source>
        <dbReference type="ARBA" id="ARBA00022490"/>
    </source>
</evidence>
<dbReference type="SMART" id="SM01125">
    <property type="entry name" value="DCP2"/>
    <property type="match status" value="1"/>
</dbReference>
<organism evidence="10 11">
    <name type="scientific">Kwoniella shandongensis</name>
    <dbReference type="NCBI Taxonomy" id="1734106"/>
    <lineage>
        <taxon>Eukaryota</taxon>
        <taxon>Fungi</taxon>
        <taxon>Dikarya</taxon>
        <taxon>Basidiomycota</taxon>
        <taxon>Agaricomycotina</taxon>
        <taxon>Tremellomycetes</taxon>
        <taxon>Tremellales</taxon>
        <taxon>Cryptococcaceae</taxon>
        <taxon>Kwoniella</taxon>
    </lineage>
</organism>
<keyword evidence="8" id="KW-0464">Manganese</keyword>
<sequence length="826" mass="90688">MNLPLGMRDLPPHLLNSSYPSSSSPSSSSQSTPITSQAKLLPPTSNSTSKLGTPTTNTNFGGESDDPEEGTYEDEENIFRDMNWEEILEDLNARFLINLPKEEMSLVRVYWQAEQAHWFYEDYLRPLNPLLPSLSQRHFTRLIIESSPLYKQLMKDGGVDYDRVWEEYCSYKRMVPCCGGILINRNGDKCLMVRGYKSNAGWSFPRGKINLEESEEACAIREVEEETGFDLTGMIHSSDKIKTHINAQEVTMFIIKGIDEATVFETQTRNEIGAIEWVRLMDLPTWVGKRGPKRTGGQGQKKFYNVTPFVNPLKTWLKEHGINPYMKPKKAQANSGFRDLQPYQFESPTLEHASPVLTRDSSALDHLFSRFIHKQEEELEAPSQEIAVGSDNKAGLERLFGNLNVLKEEEKSISISKSPEDREREKEDYDLAKLLGSVGQTPVPEPPKPTPATQKQNNLLAMLNQRPPAQEATPQASASPVKPHQARLLSALSPNGTPPMSAPPSTSLQLNRSNQGSSSPASLGQSSTPTDSEAQRQAKARALLEMTLTGIGMDGPTNKTPHSESSQRIPSSEAQGAGYAILQQGPSGYSQQPPLAYRTIPQPPPPFGMQPRPPIAAQHDNANRNYQGQPAYDPQSQARYGSAEYQSQPHGYGQTSHPFPAPPGVNNQRPPPYPPAINPLGQQSYRPAPQPVYPAGPNNVPSYAGHQGPNLSHQGGPFAPPQHGIPPTHSILNPPFPPHLPQSQSRPPAGFPPNHYGAPPPQQQHYPPSIPAAYALAHHPPHGQVSRASPPKQNGSNPNVHHPIPRPTAGSAQGLLAMLNGSAQGR</sequence>
<accession>A0A5M6BQK3</accession>
<dbReference type="InterPro" id="IPR036189">
    <property type="entry name" value="DCP2_BoxA_sf"/>
</dbReference>
<comment type="subcellular location">
    <subcellularLocation>
        <location evidence="2">Cytoplasm</location>
    </subcellularLocation>
</comment>
<dbReference type="GO" id="GO:0003723">
    <property type="term" value="F:RNA binding"/>
    <property type="evidence" value="ECO:0007669"/>
    <property type="project" value="UniProtKB-KW"/>
</dbReference>
<dbReference type="PANTHER" id="PTHR23114">
    <property type="entry name" value="M7GPPPN-MRNA HYDROLASE"/>
    <property type="match status" value="1"/>
</dbReference>
<dbReference type="InterPro" id="IPR007722">
    <property type="entry name" value="DCP2_BoxA"/>
</dbReference>
<feature type="compositionally biased region" description="Pro residues" evidence="9">
    <location>
        <begin position="601"/>
        <end position="614"/>
    </location>
</feature>
<gene>
    <name evidence="10" type="ORF">CI109_107035</name>
</gene>
<comment type="similarity">
    <text evidence="3">Belongs to the Nudix hydrolase family. DCP2 subfamily.</text>
</comment>
<keyword evidence="11" id="KW-1185">Reference proteome</keyword>
<dbReference type="GO" id="GO:0030145">
    <property type="term" value="F:manganese ion binding"/>
    <property type="evidence" value="ECO:0007669"/>
    <property type="project" value="InterPro"/>
</dbReference>
<keyword evidence="4" id="KW-0963">Cytoplasm</keyword>
<feature type="compositionally biased region" description="Low complexity" evidence="9">
    <location>
        <begin position="17"/>
        <end position="37"/>
    </location>
</feature>
<dbReference type="Proteomes" id="UP000322225">
    <property type="component" value="Chromosome 13"/>
</dbReference>
<evidence type="ECO:0000256" key="3">
    <source>
        <dbReference type="ARBA" id="ARBA00005279"/>
    </source>
</evidence>
<feature type="compositionally biased region" description="Polar residues" evidence="9">
    <location>
        <begin position="557"/>
        <end position="574"/>
    </location>
</feature>
<dbReference type="PANTHER" id="PTHR23114:SF17">
    <property type="entry name" value="M7GPPPN-MRNA HYDROLASE"/>
    <property type="match status" value="1"/>
</dbReference>
<dbReference type="GO" id="GO:0000932">
    <property type="term" value="C:P-body"/>
    <property type="evidence" value="ECO:0007669"/>
    <property type="project" value="TreeGrafter"/>
</dbReference>
<dbReference type="PROSITE" id="PS51462">
    <property type="entry name" value="NUDIX"/>
    <property type="match status" value="1"/>
</dbReference>
<feature type="compositionally biased region" description="Polar residues" evidence="9">
    <location>
        <begin position="43"/>
        <end position="61"/>
    </location>
</feature>
<reference evidence="10" key="2">
    <citation type="submission" date="2024-01" db="EMBL/GenBank/DDBJ databases">
        <title>Comparative genomics of Cryptococcus and Kwoniella reveals pathogenesis evolution and contrasting modes of karyotype evolution via chromosome fusion or intercentromeric recombination.</title>
        <authorList>
            <person name="Coelho M.A."/>
            <person name="David-Palma M."/>
            <person name="Shea T."/>
            <person name="Bowers K."/>
            <person name="McGinley-Smith S."/>
            <person name="Mohammad A.W."/>
            <person name="Gnirke A."/>
            <person name="Yurkov A.M."/>
            <person name="Nowrousian M."/>
            <person name="Sun S."/>
            <person name="Cuomo C.A."/>
            <person name="Heitman J."/>
        </authorList>
    </citation>
    <scope>NUCLEOTIDE SEQUENCE</scope>
    <source>
        <strain evidence="10">CBS 12478</strain>
    </source>
</reference>
<dbReference type="PROSITE" id="PS00893">
    <property type="entry name" value="NUDIX_BOX"/>
    <property type="match status" value="1"/>
</dbReference>
<dbReference type="FunFam" id="3.90.79.10:FF:000003">
    <property type="entry name" value="M7GpppN-mRNA hydrolase isoform 2"/>
    <property type="match status" value="1"/>
</dbReference>
<feature type="region of interest" description="Disordered" evidence="9">
    <location>
        <begin position="550"/>
        <end position="826"/>
    </location>
</feature>
<name>A0A5M6BQK3_9TREE</name>
<dbReference type="Pfam" id="PF00293">
    <property type="entry name" value="NUDIX"/>
    <property type="match status" value="1"/>
</dbReference>
<protein>
    <submittedName>
        <fullName evidence="10">Uncharacterized protein</fullName>
    </submittedName>
</protein>
<feature type="compositionally biased region" description="Acidic residues" evidence="9">
    <location>
        <begin position="63"/>
        <end position="73"/>
    </location>
</feature>
<dbReference type="InterPro" id="IPR000086">
    <property type="entry name" value="NUDIX_hydrolase_dom"/>
</dbReference>
<dbReference type="SUPFAM" id="SSF140586">
    <property type="entry name" value="Dcp2 domain-like"/>
    <property type="match status" value="1"/>
</dbReference>
<feature type="compositionally biased region" description="Low complexity" evidence="9">
    <location>
        <begin position="515"/>
        <end position="527"/>
    </location>
</feature>
<dbReference type="InterPro" id="IPR044099">
    <property type="entry name" value="Dcp2_NUDIX"/>
</dbReference>
<feature type="compositionally biased region" description="Polar residues" evidence="9">
    <location>
        <begin position="503"/>
        <end position="514"/>
    </location>
</feature>
<proteinExistence type="inferred from homology"/>
<feature type="region of interest" description="Disordered" evidence="9">
    <location>
        <begin position="1"/>
        <end position="73"/>
    </location>
</feature>
<dbReference type="GO" id="GO:0000184">
    <property type="term" value="P:nuclear-transcribed mRNA catabolic process, nonsense-mediated decay"/>
    <property type="evidence" value="ECO:0007669"/>
    <property type="project" value="InterPro"/>
</dbReference>
<evidence type="ECO:0000313" key="10">
    <source>
        <dbReference type="EMBL" id="WWD22542.1"/>
    </source>
</evidence>
<dbReference type="GeneID" id="43591734"/>
<keyword evidence="5" id="KW-0479">Metal-binding</keyword>
<feature type="compositionally biased region" description="Pro residues" evidence="9">
    <location>
        <begin position="659"/>
        <end position="677"/>
    </location>
</feature>
<evidence type="ECO:0000313" key="11">
    <source>
        <dbReference type="Proteomes" id="UP000322225"/>
    </source>
</evidence>
<evidence type="ECO:0000256" key="8">
    <source>
        <dbReference type="ARBA" id="ARBA00023211"/>
    </source>
</evidence>
<dbReference type="GO" id="GO:0140933">
    <property type="term" value="F:5'-(N(7)-methylguanosine 5'-triphospho)-[mRNA] hydrolase activity"/>
    <property type="evidence" value="ECO:0007669"/>
    <property type="project" value="InterPro"/>
</dbReference>
<dbReference type="SUPFAM" id="SSF55811">
    <property type="entry name" value="Nudix"/>
    <property type="match status" value="1"/>
</dbReference>
<dbReference type="AlphaFoldDB" id="A0A5M6BQK3"/>
<feature type="region of interest" description="Disordered" evidence="9">
    <location>
        <begin position="490"/>
        <end position="537"/>
    </location>
</feature>
<dbReference type="InterPro" id="IPR020084">
    <property type="entry name" value="NUDIX_hydrolase_CS"/>
</dbReference>
<dbReference type="EMBL" id="CP144063">
    <property type="protein sequence ID" value="WWD22542.1"/>
    <property type="molecule type" value="Genomic_DNA"/>
</dbReference>
<feature type="compositionally biased region" description="Low complexity" evidence="9">
    <location>
        <begin position="583"/>
        <end position="594"/>
    </location>
</feature>
<evidence type="ECO:0000256" key="6">
    <source>
        <dbReference type="ARBA" id="ARBA00022801"/>
    </source>
</evidence>
<comment type="cofactor">
    <cofactor evidence="1">
        <name>Mn(2+)</name>
        <dbReference type="ChEBI" id="CHEBI:29035"/>
    </cofactor>
</comment>
<dbReference type="KEGG" id="ksn:43591734"/>
<dbReference type="Gene3D" id="1.10.10.1050">
    <property type="entry name" value="Dcp2, box A domain"/>
    <property type="match status" value="1"/>
</dbReference>
<reference evidence="10" key="1">
    <citation type="submission" date="2017-08" db="EMBL/GenBank/DDBJ databases">
        <authorList>
            <person name="Cuomo C."/>
            <person name="Billmyre B."/>
            <person name="Heitman J."/>
        </authorList>
    </citation>
    <scope>NUCLEOTIDE SEQUENCE</scope>
    <source>
        <strain evidence="10">CBS 12478</strain>
    </source>
</reference>
<dbReference type="Gene3D" id="3.90.79.10">
    <property type="entry name" value="Nucleoside Triphosphate Pyrophosphohydrolase"/>
    <property type="match status" value="1"/>
</dbReference>
<evidence type="ECO:0000256" key="9">
    <source>
        <dbReference type="SAM" id="MobiDB-lite"/>
    </source>
</evidence>
<evidence type="ECO:0000256" key="7">
    <source>
        <dbReference type="ARBA" id="ARBA00022884"/>
    </source>
</evidence>
<keyword evidence="7" id="KW-0694">RNA-binding</keyword>
<evidence type="ECO:0000256" key="5">
    <source>
        <dbReference type="ARBA" id="ARBA00022723"/>
    </source>
</evidence>
<dbReference type="Pfam" id="PF05026">
    <property type="entry name" value="DCP2"/>
    <property type="match status" value="1"/>
</dbReference>
<dbReference type="RefSeq" id="XP_031858102.1">
    <property type="nucleotide sequence ID" value="XM_032007563.1"/>
</dbReference>
<evidence type="ECO:0000256" key="1">
    <source>
        <dbReference type="ARBA" id="ARBA00001936"/>
    </source>
</evidence>
<dbReference type="CDD" id="cd03672">
    <property type="entry name" value="NUDIX_Dcp2p_Nudt20"/>
    <property type="match status" value="1"/>
</dbReference>
<dbReference type="GO" id="GO:0000290">
    <property type="term" value="P:deadenylation-dependent decapping of nuclear-transcribed mRNA"/>
    <property type="evidence" value="ECO:0007669"/>
    <property type="project" value="InterPro"/>
</dbReference>
<keyword evidence="6" id="KW-0378">Hydrolase</keyword>